<feature type="transmembrane region" description="Helical" evidence="8">
    <location>
        <begin position="307"/>
        <end position="325"/>
    </location>
</feature>
<comment type="subcellular location">
    <subcellularLocation>
        <location evidence="1">Cell membrane</location>
        <topology evidence="1">Multi-pass membrane protein</topology>
    </subcellularLocation>
</comment>
<reference evidence="10 11" key="1">
    <citation type="journal article" date="2016" name="Int. J. Syst. Evol. Microbiol.">
        <title>Oceanobacillus halophilus sp. nov., a novel moderately halophilic bacterium from a hypersaline lake.</title>
        <authorList>
            <person name="Amoozegar M.A."/>
            <person name="Bagheri M."/>
            <person name="Makhdoumi A."/>
            <person name="Nikou M.M."/>
            <person name="Fazeli S.A.S."/>
            <person name="Schumann P."/>
            <person name="Sproer C."/>
            <person name="Sanchez-Porro C."/>
            <person name="Ventosa A."/>
        </authorList>
    </citation>
    <scope>NUCLEOTIDE SEQUENCE [LARGE SCALE GENOMIC DNA]</scope>
    <source>
        <strain evidence="10 11">DSM 23996</strain>
    </source>
</reference>
<keyword evidence="11" id="KW-1185">Reference proteome</keyword>
<protein>
    <submittedName>
        <fullName evidence="10">DHA2 family efflux MFS transporter permease subunit</fullName>
    </submittedName>
</protein>
<dbReference type="PRINTS" id="PR01036">
    <property type="entry name" value="TCRTETB"/>
</dbReference>
<dbReference type="PANTHER" id="PTHR42718">
    <property type="entry name" value="MAJOR FACILITATOR SUPERFAMILY MULTIDRUG TRANSPORTER MFSC"/>
    <property type="match status" value="1"/>
</dbReference>
<dbReference type="AlphaFoldDB" id="A0A495ABB7"/>
<feature type="transmembrane region" description="Helical" evidence="8">
    <location>
        <begin position="120"/>
        <end position="138"/>
    </location>
</feature>
<feature type="transmembrane region" description="Helical" evidence="8">
    <location>
        <begin position="145"/>
        <end position="168"/>
    </location>
</feature>
<keyword evidence="4" id="KW-1003">Cell membrane</keyword>
<dbReference type="GO" id="GO:0022857">
    <property type="term" value="F:transmembrane transporter activity"/>
    <property type="evidence" value="ECO:0007669"/>
    <property type="project" value="InterPro"/>
</dbReference>
<comment type="caution">
    <text evidence="10">The sequence shown here is derived from an EMBL/GenBank/DDBJ whole genome shotgun (WGS) entry which is preliminary data.</text>
</comment>
<feature type="transmembrane region" description="Helical" evidence="8">
    <location>
        <begin position="174"/>
        <end position="195"/>
    </location>
</feature>
<dbReference type="InterPro" id="IPR020846">
    <property type="entry name" value="MFS_dom"/>
</dbReference>
<name>A0A495ABB7_9BACI</name>
<dbReference type="InterPro" id="IPR036259">
    <property type="entry name" value="MFS_trans_sf"/>
</dbReference>
<keyword evidence="7 8" id="KW-0472">Membrane</keyword>
<feature type="transmembrane region" description="Helical" evidence="8">
    <location>
        <begin position="402"/>
        <end position="424"/>
    </location>
</feature>
<evidence type="ECO:0000256" key="5">
    <source>
        <dbReference type="ARBA" id="ARBA00022692"/>
    </source>
</evidence>
<dbReference type="Gene3D" id="1.20.1720.10">
    <property type="entry name" value="Multidrug resistance protein D"/>
    <property type="match status" value="1"/>
</dbReference>
<dbReference type="PANTHER" id="PTHR42718:SF9">
    <property type="entry name" value="MAJOR FACILITATOR SUPERFAMILY MULTIDRUG TRANSPORTER MFSC"/>
    <property type="match status" value="1"/>
</dbReference>
<evidence type="ECO:0000313" key="11">
    <source>
        <dbReference type="Proteomes" id="UP000269301"/>
    </source>
</evidence>
<dbReference type="EMBL" id="RBZP01000002">
    <property type="protein sequence ID" value="RKQ35726.1"/>
    <property type="molecule type" value="Genomic_DNA"/>
</dbReference>
<dbReference type="GO" id="GO:0005886">
    <property type="term" value="C:plasma membrane"/>
    <property type="evidence" value="ECO:0007669"/>
    <property type="project" value="UniProtKB-SubCell"/>
</dbReference>
<feature type="transmembrane region" description="Helical" evidence="8">
    <location>
        <begin position="444"/>
        <end position="466"/>
    </location>
</feature>
<feature type="transmembrane region" description="Helical" evidence="8">
    <location>
        <begin position="236"/>
        <end position="253"/>
    </location>
</feature>
<feature type="transmembrane region" description="Helical" evidence="8">
    <location>
        <begin position="364"/>
        <end position="381"/>
    </location>
</feature>
<keyword evidence="3" id="KW-0813">Transport</keyword>
<accession>A0A495ABB7</accession>
<dbReference type="OrthoDB" id="9816041at2"/>
<feature type="transmembrane region" description="Helical" evidence="8">
    <location>
        <begin position="273"/>
        <end position="295"/>
    </location>
</feature>
<evidence type="ECO:0000256" key="7">
    <source>
        <dbReference type="ARBA" id="ARBA00023136"/>
    </source>
</evidence>
<gene>
    <name evidence="10" type="ORF">D8M06_05530</name>
</gene>
<evidence type="ECO:0000256" key="1">
    <source>
        <dbReference type="ARBA" id="ARBA00004651"/>
    </source>
</evidence>
<evidence type="ECO:0000256" key="4">
    <source>
        <dbReference type="ARBA" id="ARBA00022475"/>
    </source>
</evidence>
<keyword evidence="6 8" id="KW-1133">Transmembrane helix</keyword>
<evidence type="ECO:0000259" key="9">
    <source>
        <dbReference type="PROSITE" id="PS50850"/>
    </source>
</evidence>
<sequence length="471" mass="52140">MARQVNVRVEEKSIQKVNKWGILAATQLGGFTVILNNSLMNVALPYFMNYYQITTVQTQWIVTIFALGMALTTPLTGYIGNKFGHKKVFILGMSFFVFSSLLGTFSSTFFLIIISRFLQGLGGGIVMPLSMILVFKYFPKNERGLAMGIWGISAMIAPAIGPALGGFILSFYHWPMLFIINIPTSVIALITASYYLKKSKGLEKNTFDILGYSLITIGIVSFLFGIERLQSGMPHYFAWGVLGIGGISLYFFVKNEIKVKSPLLNIRVFKNKVFSIGLLITTCSTISFFTILILIPLLMQEVLLKSPLFTGLILFPQAIAIGIAMTIGGRLLDQKGAFIVLSTGIILLTFSLFSLSFWVGKVPIWIIVLLLIFQGIGNGFINTPSVTMSLNSLRENNVNDGSAIISIFRQIVKILSVVVISIIFEWRREVYIVDVSKQEAGILAIKQSLAFTGTFIAIVLVVLLILRKKIK</sequence>
<dbReference type="Gene3D" id="1.20.1250.20">
    <property type="entry name" value="MFS general substrate transporter like domains"/>
    <property type="match status" value="1"/>
</dbReference>
<dbReference type="RefSeq" id="WP_121203386.1">
    <property type="nucleotide sequence ID" value="NZ_RBZP01000002.1"/>
</dbReference>
<dbReference type="InterPro" id="IPR011701">
    <property type="entry name" value="MFS"/>
</dbReference>
<comment type="similarity">
    <text evidence="2">Belongs to the major facilitator superfamily. EmrB family.</text>
</comment>
<keyword evidence="5 8" id="KW-0812">Transmembrane</keyword>
<dbReference type="PROSITE" id="PS50850">
    <property type="entry name" value="MFS"/>
    <property type="match status" value="1"/>
</dbReference>
<dbReference type="Proteomes" id="UP000269301">
    <property type="component" value="Unassembled WGS sequence"/>
</dbReference>
<feature type="transmembrane region" description="Helical" evidence="8">
    <location>
        <begin position="60"/>
        <end position="81"/>
    </location>
</feature>
<dbReference type="InterPro" id="IPR004638">
    <property type="entry name" value="EmrB-like"/>
</dbReference>
<feature type="transmembrane region" description="Helical" evidence="8">
    <location>
        <begin position="88"/>
        <end position="114"/>
    </location>
</feature>
<feature type="transmembrane region" description="Helical" evidence="8">
    <location>
        <begin position="20"/>
        <end position="40"/>
    </location>
</feature>
<evidence type="ECO:0000256" key="6">
    <source>
        <dbReference type="ARBA" id="ARBA00022989"/>
    </source>
</evidence>
<proteinExistence type="inferred from homology"/>
<feature type="domain" description="Major facilitator superfamily (MFS) profile" evidence="9">
    <location>
        <begin position="22"/>
        <end position="471"/>
    </location>
</feature>
<dbReference type="NCBIfam" id="TIGR00711">
    <property type="entry name" value="efflux_EmrB"/>
    <property type="match status" value="1"/>
</dbReference>
<feature type="transmembrane region" description="Helical" evidence="8">
    <location>
        <begin position="337"/>
        <end position="358"/>
    </location>
</feature>
<feature type="transmembrane region" description="Helical" evidence="8">
    <location>
        <begin position="207"/>
        <end position="224"/>
    </location>
</feature>
<evidence type="ECO:0000313" key="10">
    <source>
        <dbReference type="EMBL" id="RKQ35726.1"/>
    </source>
</evidence>
<evidence type="ECO:0000256" key="2">
    <source>
        <dbReference type="ARBA" id="ARBA00008537"/>
    </source>
</evidence>
<dbReference type="SUPFAM" id="SSF103473">
    <property type="entry name" value="MFS general substrate transporter"/>
    <property type="match status" value="1"/>
</dbReference>
<organism evidence="10 11">
    <name type="scientific">Oceanobacillus halophilus</name>
    <dbReference type="NCBI Taxonomy" id="930130"/>
    <lineage>
        <taxon>Bacteria</taxon>
        <taxon>Bacillati</taxon>
        <taxon>Bacillota</taxon>
        <taxon>Bacilli</taxon>
        <taxon>Bacillales</taxon>
        <taxon>Bacillaceae</taxon>
        <taxon>Oceanobacillus</taxon>
    </lineage>
</organism>
<evidence type="ECO:0000256" key="8">
    <source>
        <dbReference type="SAM" id="Phobius"/>
    </source>
</evidence>
<evidence type="ECO:0000256" key="3">
    <source>
        <dbReference type="ARBA" id="ARBA00022448"/>
    </source>
</evidence>
<dbReference type="Pfam" id="PF07690">
    <property type="entry name" value="MFS_1"/>
    <property type="match status" value="1"/>
</dbReference>